<feature type="domain" description="Glycine zipper" evidence="1">
    <location>
        <begin position="37"/>
        <end position="80"/>
    </location>
</feature>
<dbReference type="RefSeq" id="WP_147867626.1">
    <property type="nucleotide sequence ID" value="NZ_CP036264.1"/>
</dbReference>
<dbReference type="AlphaFoldDB" id="A0A5B9MBV9"/>
<evidence type="ECO:0000313" key="2">
    <source>
        <dbReference type="EMBL" id="QEF98049.1"/>
    </source>
</evidence>
<dbReference type="Pfam" id="PF13488">
    <property type="entry name" value="Gly-zipper_Omp"/>
    <property type="match status" value="1"/>
</dbReference>
<evidence type="ECO:0000313" key="3">
    <source>
        <dbReference type="Proteomes" id="UP000321353"/>
    </source>
</evidence>
<organism evidence="2 3">
    <name type="scientific">Stieleria maiorica</name>
    <dbReference type="NCBI Taxonomy" id="2795974"/>
    <lineage>
        <taxon>Bacteria</taxon>
        <taxon>Pseudomonadati</taxon>
        <taxon>Planctomycetota</taxon>
        <taxon>Planctomycetia</taxon>
        <taxon>Pirellulales</taxon>
        <taxon>Pirellulaceae</taxon>
        <taxon>Stieleria</taxon>
    </lineage>
</organism>
<accession>A0A5B9MBV9</accession>
<dbReference type="InterPro" id="IPR039567">
    <property type="entry name" value="Gly-zipper"/>
</dbReference>
<dbReference type="EMBL" id="CP036264">
    <property type="protein sequence ID" value="QEF98049.1"/>
    <property type="molecule type" value="Genomic_DNA"/>
</dbReference>
<name>A0A5B9MBV9_9BACT</name>
<proteinExistence type="predicted"/>
<reference evidence="2 3" key="1">
    <citation type="submission" date="2019-02" db="EMBL/GenBank/DDBJ databases">
        <title>Planctomycetal bacteria perform biofilm scaping via a novel small molecule.</title>
        <authorList>
            <person name="Jeske O."/>
            <person name="Boedeker C."/>
            <person name="Wiegand S."/>
            <person name="Breitling P."/>
            <person name="Kallscheuer N."/>
            <person name="Jogler M."/>
            <person name="Rohde M."/>
            <person name="Petersen J."/>
            <person name="Medema M.H."/>
            <person name="Surup F."/>
            <person name="Jogler C."/>
        </authorList>
    </citation>
    <scope>NUCLEOTIDE SEQUENCE [LARGE SCALE GENOMIC DNA]</scope>
    <source>
        <strain evidence="2 3">Mal15</strain>
    </source>
</reference>
<dbReference type="KEGG" id="smam:Mal15_20960"/>
<keyword evidence="3" id="KW-1185">Reference proteome</keyword>
<evidence type="ECO:0000259" key="1">
    <source>
        <dbReference type="Pfam" id="PF13488"/>
    </source>
</evidence>
<protein>
    <recommendedName>
        <fullName evidence="1">Glycine zipper domain-containing protein</fullName>
    </recommendedName>
</protein>
<gene>
    <name evidence="2" type="ORF">Mal15_20960</name>
</gene>
<sequence>MTAIRPFGLFVSLVLVAICTPGETRAQVNQQRGATFGGIAGAIAGGLIGDHNNEAGAGAAIGGVVGAVAGGILGNAADKEAAMEQQRAAYYQSQRQHYAAQQQAVAQQSAVTLQDVISMSRSGLSDQVILNQVRQRGYLGKLAVGDIIALHQQGVSENVITALQSAGPPQVSAPPAAATPAPTIVEQRIYRPAPIIIEKHTLPYYPPPHYRHGRRPMFHYYHH</sequence>
<dbReference type="Proteomes" id="UP000321353">
    <property type="component" value="Chromosome"/>
</dbReference>